<feature type="signal peptide" evidence="2">
    <location>
        <begin position="1"/>
        <end position="22"/>
    </location>
</feature>
<protein>
    <recommendedName>
        <fullName evidence="5">Secreted protein</fullName>
    </recommendedName>
</protein>
<comment type="caution">
    <text evidence="3">The sequence shown here is derived from an EMBL/GenBank/DDBJ whole genome shotgun (WGS) entry which is preliminary data.</text>
</comment>
<keyword evidence="2" id="KW-0732">Signal</keyword>
<dbReference type="EMBL" id="CAKKLH010000290">
    <property type="protein sequence ID" value="CAH0109015.1"/>
    <property type="molecule type" value="Genomic_DNA"/>
</dbReference>
<evidence type="ECO:0000256" key="1">
    <source>
        <dbReference type="SAM" id="MobiDB-lite"/>
    </source>
</evidence>
<evidence type="ECO:0008006" key="5">
    <source>
        <dbReference type="Google" id="ProtNLM"/>
    </source>
</evidence>
<sequence length="118" mass="13117">MTSRQIFFVLLVAVFAIISVLGRPTQIVDSSLKENPPTGVIRVRFPSNSGLEEVEIFNRLLTPSGEPSQKHQEREDLDLKRKDQSAIDSLVPSSNQKENAGEQFDPQQGAVESEQQPV</sequence>
<reference evidence="3" key="1">
    <citation type="submission" date="2021-11" db="EMBL/GenBank/DDBJ databases">
        <authorList>
            <person name="Schell T."/>
        </authorList>
    </citation>
    <scope>NUCLEOTIDE SEQUENCE</scope>
    <source>
        <strain evidence="3">M5</strain>
    </source>
</reference>
<evidence type="ECO:0000313" key="4">
    <source>
        <dbReference type="Proteomes" id="UP000789390"/>
    </source>
</evidence>
<gene>
    <name evidence="3" type="ORF">DGAL_LOCUS12476</name>
</gene>
<evidence type="ECO:0000313" key="3">
    <source>
        <dbReference type="EMBL" id="CAH0109015.1"/>
    </source>
</evidence>
<name>A0A8J2RV52_9CRUS</name>
<dbReference type="OrthoDB" id="10312190at2759"/>
<keyword evidence="4" id="KW-1185">Reference proteome</keyword>
<accession>A0A8J2RV52</accession>
<evidence type="ECO:0000256" key="2">
    <source>
        <dbReference type="SAM" id="SignalP"/>
    </source>
</evidence>
<feature type="region of interest" description="Disordered" evidence="1">
    <location>
        <begin position="59"/>
        <end position="118"/>
    </location>
</feature>
<feature type="chain" id="PRO_5035182498" description="Secreted protein" evidence="2">
    <location>
        <begin position="23"/>
        <end position="118"/>
    </location>
</feature>
<dbReference type="AlphaFoldDB" id="A0A8J2RV52"/>
<dbReference type="Proteomes" id="UP000789390">
    <property type="component" value="Unassembled WGS sequence"/>
</dbReference>
<feature type="compositionally biased region" description="Basic and acidic residues" evidence="1">
    <location>
        <begin position="68"/>
        <end position="85"/>
    </location>
</feature>
<organism evidence="3 4">
    <name type="scientific">Daphnia galeata</name>
    <dbReference type="NCBI Taxonomy" id="27404"/>
    <lineage>
        <taxon>Eukaryota</taxon>
        <taxon>Metazoa</taxon>
        <taxon>Ecdysozoa</taxon>
        <taxon>Arthropoda</taxon>
        <taxon>Crustacea</taxon>
        <taxon>Branchiopoda</taxon>
        <taxon>Diplostraca</taxon>
        <taxon>Cladocera</taxon>
        <taxon>Anomopoda</taxon>
        <taxon>Daphniidae</taxon>
        <taxon>Daphnia</taxon>
    </lineage>
</organism>
<proteinExistence type="predicted"/>